<comment type="caution">
    <text evidence="2">The sequence shown here is derived from an EMBL/GenBank/DDBJ whole genome shotgun (WGS) entry which is preliminary data.</text>
</comment>
<keyword evidence="3" id="KW-1185">Reference proteome</keyword>
<evidence type="ECO:0000313" key="2">
    <source>
        <dbReference type="EMBL" id="KAF3453792.1"/>
    </source>
</evidence>
<organism evidence="2 3">
    <name type="scientific">Rhamnella rubrinervis</name>
    <dbReference type="NCBI Taxonomy" id="2594499"/>
    <lineage>
        <taxon>Eukaryota</taxon>
        <taxon>Viridiplantae</taxon>
        <taxon>Streptophyta</taxon>
        <taxon>Embryophyta</taxon>
        <taxon>Tracheophyta</taxon>
        <taxon>Spermatophyta</taxon>
        <taxon>Magnoliopsida</taxon>
        <taxon>eudicotyledons</taxon>
        <taxon>Gunneridae</taxon>
        <taxon>Pentapetalae</taxon>
        <taxon>rosids</taxon>
        <taxon>fabids</taxon>
        <taxon>Rosales</taxon>
        <taxon>Rhamnaceae</taxon>
        <taxon>rhamnoid group</taxon>
        <taxon>Rhamneae</taxon>
        <taxon>Rhamnella</taxon>
    </lineage>
</organism>
<dbReference type="AlphaFoldDB" id="A0A8K0HJD8"/>
<dbReference type="EMBL" id="VOIH02000002">
    <property type="protein sequence ID" value="KAF3453792.1"/>
    <property type="molecule type" value="Genomic_DNA"/>
</dbReference>
<feature type="region of interest" description="Disordered" evidence="1">
    <location>
        <begin position="132"/>
        <end position="180"/>
    </location>
</feature>
<protein>
    <submittedName>
        <fullName evidence="2">Uncharacterized protein</fullName>
    </submittedName>
</protein>
<evidence type="ECO:0000256" key="1">
    <source>
        <dbReference type="SAM" id="MobiDB-lite"/>
    </source>
</evidence>
<dbReference type="Proteomes" id="UP000796880">
    <property type="component" value="Unassembled WGS sequence"/>
</dbReference>
<name>A0A8K0HJD8_9ROSA</name>
<reference evidence="2" key="1">
    <citation type="submission" date="2020-03" db="EMBL/GenBank/DDBJ databases">
        <title>A high-quality chromosome-level genome assembly of a woody plant with both climbing and erect habits, Rhamnella rubrinervis.</title>
        <authorList>
            <person name="Lu Z."/>
            <person name="Yang Y."/>
            <person name="Zhu X."/>
            <person name="Sun Y."/>
        </authorList>
    </citation>
    <scope>NUCLEOTIDE SEQUENCE</scope>
    <source>
        <strain evidence="2">BYM</strain>
        <tissue evidence="2">Leaf</tissue>
    </source>
</reference>
<gene>
    <name evidence="2" type="ORF">FNV43_RR04233</name>
</gene>
<accession>A0A8K0HJD8</accession>
<sequence length="210" mass="23620">MRTPRSLSVHRLFIVLNPSKASDAPTSDKDQKERYFFIKREGLFDPVGTSDSEVRSTWTEKALNLSARLSTNTEQNNRIDILYSIGEKSLNLLLSKNHSIKLCTSYPSKEAMKQAPKILIGSDRSCLNVQAKKTKWSTSEPSEDEEGANESSEISSKEDEPEGNAEAPLQYQRFLHRDNGPNKSIRDWANYKYMGGVFCCPAEPRGTSPI</sequence>
<evidence type="ECO:0000313" key="3">
    <source>
        <dbReference type="Proteomes" id="UP000796880"/>
    </source>
</evidence>
<proteinExistence type="predicted"/>